<dbReference type="Pfam" id="PF00486">
    <property type="entry name" value="Trans_reg_C"/>
    <property type="match status" value="1"/>
</dbReference>
<dbReference type="InterPro" id="IPR001867">
    <property type="entry name" value="OmpR/PhoB-type_DNA-bd"/>
</dbReference>
<dbReference type="InterPro" id="IPR001789">
    <property type="entry name" value="Sig_transdc_resp-reg_receiver"/>
</dbReference>
<evidence type="ECO:0000256" key="1">
    <source>
        <dbReference type="ARBA" id="ARBA00018672"/>
    </source>
</evidence>
<dbReference type="Gene3D" id="1.10.10.10">
    <property type="entry name" value="Winged helix-like DNA-binding domain superfamily/Winged helix DNA-binding domain"/>
    <property type="match status" value="1"/>
</dbReference>
<dbReference type="InterPro" id="IPR039420">
    <property type="entry name" value="WalR-like"/>
</dbReference>
<keyword evidence="3 7" id="KW-0238">DNA-binding</keyword>
<dbReference type="PROSITE" id="PS50110">
    <property type="entry name" value="RESPONSE_REGULATORY"/>
    <property type="match status" value="1"/>
</dbReference>
<dbReference type="SMART" id="SM00862">
    <property type="entry name" value="Trans_reg_C"/>
    <property type="match status" value="1"/>
</dbReference>
<dbReference type="EMBL" id="CP120733">
    <property type="protein sequence ID" value="WFD10720.1"/>
    <property type="molecule type" value="Genomic_DNA"/>
</dbReference>
<feature type="modified residue" description="4-aspartylphosphate" evidence="6">
    <location>
        <position position="52"/>
    </location>
</feature>
<organism evidence="10 11">
    <name type="scientific">Tepidibacter hydrothermalis</name>
    <dbReference type="NCBI Taxonomy" id="3036126"/>
    <lineage>
        <taxon>Bacteria</taxon>
        <taxon>Bacillati</taxon>
        <taxon>Bacillota</taxon>
        <taxon>Clostridia</taxon>
        <taxon>Peptostreptococcales</taxon>
        <taxon>Peptostreptococcaceae</taxon>
        <taxon>Tepidibacter</taxon>
    </lineage>
</organism>
<evidence type="ECO:0000256" key="4">
    <source>
        <dbReference type="ARBA" id="ARBA00023163"/>
    </source>
</evidence>
<dbReference type="Gene3D" id="3.40.50.2300">
    <property type="match status" value="1"/>
</dbReference>
<reference evidence="10 11" key="1">
    <citation type="submission" date="2023-03" db="EMBL/GenBank/DDBJ databases">
        <title>Complete genome sequence of Tepidibacter sp. SWIR-1, isolated from a deep-sea hydrothermal vent.</title>
        <authorList>
            <person name="Li X."/>
        </authorList>
    </citation>
    <scope>NUCLEOTIDE SEQUENCE [LARGE SCALE GENOMIC DNA]</scope>
    <source>
        <strain evidence="10 11">SWIR-1</strain>
    </source>
</reference>
<dbReference type="CDD" id="cd00383">
    <property type="entry name" value="trans_reg_C"/>
    <property type="match status" value="1"/>
</dbReference>
<accession>A0ABY8EFU2</accession>
<dbReference type="RefSeq" id="WP_277732687.1">
    <property type="nucleotide sequence ID" value="NZ_CP120733.1"/>
</dbReference>
<evidence type="ECO:0000256" key="2">
    <source>
        <dbReference type="ARBA" id="ARBA00023015"/>
    </source>
</evidence>
<proteinExistence type="predicted"/>
<dbReference type="InterPro" id="IPR011006">
    <property type="entry name" value="CheY-like_superfamily"/>
</dbReference>
<evidence type="ECO:0000256" key="7">
    <source>
        <dbReference type="PROSITE-ProRule" id="PRU01091"/>
    </source>
</evidence>
<protein>
    <recommendedName>
        <fullName evidence="1">Stage 0 sporulation protein A homolog</fullName>
    </recommendedName>
</protein>
<evidence type="ECO:0000256" key="5">
    <source>
        <dbReference type="ARBA" id="ARBA00024867"/>
    </source>
</evidence>
<dbReference type="Gene3D" id="6.10.250.690">
    <property type="match status" value="1"/>
</dbReference>
<name>A0ABY8EFU2_9FIRM</name>
<dbReference type="PROSITE" id="PS51755">
    <property type="entry name" value="OMPR_PHOB"/>
    <property type="match status" value="1"/>
</dbReference>
<dbReference type="InterPro" id="IPR036388">
    <property type="entry name" value="WH-like_DNA-bd_sf"/>
</dbReference>
<keyword evidence="11" id="KW-1185">Reference proteome</keyword>
<evidence type="ECO:0000259" key="8">
    <source>
        <dbReference type="PROSITE" id="PS50110"/>
    </source>
</evidence>
<evidence type="ECO:0000256" key="3">
    <source>
        <dbReference type="ARBA" id="ARBA00023125"/>
    </source>
</evidence>
<evidence type="ECO:0000313" key="11">
    <source>
        <dbReference type="Proteomes" id="UP001222800"/>
    </source>
</evidence>
<dbReference type="Proteomes" id="UP001222800">
    <property type="component" value="Chromosome"/>
</dbReference>
<feature type="domain" description="Response regulatory" evidence="8">
    <location>
        <begin position="4"/>
        <end position="117"/>
    </location>
</feature>
<keyword evidence="6" id="KW-0597">Phosphoprotein</keyword>
<feature type="domain" description="OmpR/PhoB-type" evidence="9">
    <location>
        <begin position="129"/>
        <end position="228"/>
    </location>
</feature>
<evidence type="ECO:0000259" key="9">
    <source>
        <dbReference type="PROSITE" id="PS51755"/>
    </source>
</evidence>
<dbReference type="SMART" id="SM00448">
    <property type="entry name" value="REC"/>
    <property type="match status" value="1"/>
</dbReference>
<dbReference type="PANTHER" id="PTHR48111:SF54">
    <property type="entry name" value="STAGE 0 SPORULATION PROTEIN A HOMOLOG"/>
    <property type="match status" value="1"/>
</dbReference>
<gene>
    <name evidence="10" type="ORF">P4S50_01205</name>
</gene>
<evidence type="ECO:0000313" key="10">
    <source>
        <dbReference type="EMBL" id="WFD10720.1"/>
    </source>
</evidence>
<feature type="DNA-binding region" description="OmpR/PhoB-type" evidence="7">
    <location>
        <begin position="129"/>
        <end position="228"/>
    </location>
</feature>
<evidence type="ECO:0000256" key="6">
    <source>
        <dbReference type="PROSITE-ProRule" id="PRU00169"/>
    </source>
</evidence>
<dbReference type="PANTHER" id="PTHR48111">
    <property type="entry name" value="REGULATOR OF RPOS"/>
    <property type="match status" value="1"/>
</dbReference>
<comment type="function">
    <text evidence="5">May play the central regulatory role in sporulation. It may be an element of the effector pathway responsible for the activation of sporulation genes in response to nutritional stress. Spo0A may act in concert with spo0H (a sigma factor) to control the expression of some genes that are critical to the sporulation process.</text>
</comment>
<dbReference type="SUPFAM" id="SSF52172">
    <property type="entry name" value="CheY-like"/>
    <property type="match status" value="1"/>
</dbReference>
<dbReference type="Pfam" id="PF00072">
    <property type="entry name" value="Response_reg"/>
    <property type="match status" value="1"/>
</dbReference>
<keyword evidence="4" id="KW-0804">Transcription</keyword>
<sequence>MKNKILVLEDESSIRAFIKIKLKSLGYDVIEAKSGDEALKKVDNTIDIALLDVMLPDIDGFEVCKMIRKNYAGIGIIMITAKGQEDDKVVGLKSGADDYIVKPFSPKELAARIESLLRRINISSNRSNTNIIENKPFKLDLDKKSLIKNNEVIALTPTEYAIIELLITNTDKVISRDEILDEVWGKNYFGDIKTVDVNVRRIRQKIEENASKPDYIKTVRGHGYIWSVDE</sequence>
<keyword evidence="2" id="KW-0805">Transcription regulation</keyword>